<dbReference type="CDD" id="cd02523">
    <property type="entry name" value="PC_cytidylyltransferase"/>
    <property type="match status" value="1"/>
</dbReference>
<dbReference type="InterPro" id="IPR025877">
    <property type="entry name" value="MobA-like_NTP_Trfase"/>
</dbReference>
<proteinExistence type="predicted"/>
<sequence length="273" mass="31113">MKKSAFSRINTAVILAAGMGIRLRDVIGFCPKGMLKIDGKSLIVRSLEHLKKGGIDRVVIVTGFQATMYLEHLQPQAKLPKIEFIHSPRFAETGSMHSLFVAKDVLQENFLLLESDLLYESRALSTVINYDGPDVVLASGKTRSNDEVYIYGENQEERSEYDEYFSIFSGKIAAISKNPRPHLLIQGELVGISKISHNLFRLMCAQHEENLTFPCSNHYEECISEVSSKQMVPFLRVSDLVWTEIDNQFHYDRAIKKIYPRIIQQETIKREGK</sequence>
<dbReference type="Pfam" id="PF12804">
    <property type="entry name" value="NTP_transf_3"/>
    <property type="match status" value="1"/>
</dbReference>
<dbReference type="Gene3D" id="3.90.550.10">
    <property type="entry name" value="Spore Coat Polysaccharide Biosynthesis Protein SpsA, Chain A"/>
    <property type="match status" value="1"/>
</dbReference>
<dbReference type="InterPro" id="IPR029044">
    <property type="entry name" value="Nucleotide-diphossugar_trans"/>
</dbReference>
<dbReference type="EMBL" id="UINC01001062">
    <property type="protein sequence ID" value="SUZ69476.1"/>
    <property type="molecule type" value="Genomic_DNA"/>
</dbReference>
<dbReference type="SUPFAM" id="SSF53448">
    <property type="entry name" value="Nucleotide-diphospho-sugar transferases"/>
    <property type="match status" value="1"/>
</dbReference>
<evidence type="ECO:0000256" key="1">
    <source>
        <dbReference type="ARBA" id="ARBA00022679"/>
    </source>
</evidence>
<name>A0A381PR05_9ZZZZ</name>
<dbReference type="PANTHER" id="PTHR43584">
    <property type="entry name" value="NUCLEOTIDYL TRANSFERASE"/>
    <property type="match status" value="1"/>
</dbReference>
<dbReference type="InterPro" id="IPR050065">
    <property type="entry name" value="GlmU-like"/>
</dbReference>
<keyword evidence="2" id="KW-0548">Nucleotidyltransferase</keyword>
<evidence type="ECO:0000256" key="2">
    <source>
        <dbReference type="ARBA" id="ARBA00022695"/>
    </source>
</evidence>
<protein>
    <recommendedName>
        <fullName evidence="3">MobA-like NTP transferase domain-containing protein</fullName>
    </recommendedName>
</protein>
<dbReference type="AlphaFoldDB" id="A0A381PR05"/>
<feature type="domain" description="MobA-like NTP transferase" evidence="3">
    <location>
        <begin position="12"/>
        <end position="139"/>
    </location>
</feature>
<organism evidence="4">
    <name type="scientific">marine metagenome</name>
    <dbReference type="NCBI Taxonomy" id="408172"/>
    <lineage>
        <taxon>unclassified sequences</taxon>
        <taxon>metagenomes</taxon>
        <taxon>ecological metagenomes</taxon>
    </lineage>
</organism>
<evidence type="ECO:0000259" key="3">
    <source>
        <dbReference type="Pfam" id="PF12804"/>
    </source>
</evidence>
<reference evidence="4" key="1">
    <citation type="submission" date="2018-05" db="EMBL/GenBank/DDBJ databases">
        <authorList>
            <person name="Lanie J.A."/>
            <person name="Ng W.-L."/>
            <person name="Kazmierczak K.M."/>
            <person name="Andrzejewski T.M."/>
            <person name="Davidsen T.M."/>
            <person name="Wayne K.J."/>
            <person name="Tettelin H."/>
            <person name="Glass J.I."/>
            <person name="Rusch D."/>
            <person name="Podicherti R."/>
            <person name="Tsui H.-C.T."/>
            <person name="Winkler M.E."/>
        </authorList>
    </citation>
    <scope>NUCLEOTIDE SEQUENCE</scope>
</reference>
<gene>
    <name evidence="4" type="ORF">METZ01_LOCUS22330</name>
</gene>
<accession>A0A381PR05</accession>
<dbReference type="PANTHER" id="PTHR43584:SF5">
    <property type="entry name" value="PROTEIN LICC"/>
    <property type="match status" value="1"/>
</dbReference>
<keyword evidence="1" id="KW-0808">Transferase</keyword>
<dbReference type="GO" id="GO:0016779">
    <property type="term" value="F:nucleotidyltransferase activity"/>
    <property type="evidence" value="ECO:0007669"/>
    <property type="project" value="UniProtKB-KW"/>
</dbReference>
<evidence type="ECO:0000313" key="4">
    <source>
        <dbReference type="EMBL" id="SUZ69476.1"/>
    </source>
</evidence>